<dbReference type="Gene3D" id="3.40.50.1820">
    <property type="entry name" value="alpha/beta hydrolase"/>
    <property type="match status" value="1"/>
</dbReference>
<comment type="similarity">
    <text evidence="1 3">Belongs to the type-B carboxylesterase/lipase family.</text>
</comment>
<evidence type="ECO:0000256" key="2">
    <source>
        <dbReference type="ARBA" id="ARBA00022801"/>
    </source>
</evidence>
<keyword evidence="6" id="KW-1185">Reference proteome</keyword>
<organism evidence="5 6">
    <name type="scientific">Leucobacter luti</name>
    <dbReference type="NCBI Taxonomy" id="340320"/>
    <lineage>
        <taxon>Bacteria</taxon>
        <taxon>Bacillati</taxon>
        <taxon>Actinomycetota</taxon>
        <taxon>Actinomycetes</taxon>
        <taxon>Micrococcales</taxon>
        <taxon>Microbacteriaceae</taxon>
        <taxon>Leucobacter</taxon>
    </lineage>
</organism>
<name>A0A4Q7TYF3_9MICO</name>
<accession>A0A4Q7TYF3</accession>
<dbReference type="PANTHER" id="PTHR11559">
    <property type="entry name" value="CARBOXYLESTERASE"/>
    <property type="match status" value="1"/>
</dbReference>
<dbReference type="AlphaFoldDB" id="A0A4Q7TYF3"/>
<evidence type="ECO:0000313" key="6">
    <source>
        <dbReference type="Proteomes" id="UP000291832"/>
    </source>
</evidence>
<dbReference type="PROSITE" id="PS00122">
    <property type="entry name" value="CARBOXYLESTERASE_B_1"/>
    <property type="match status" value="1"/>
</dbReference>
<evidence type="ECO:0000256" key="1">
    <source>
        <dbReference type="ARBA" id="ARBA00005964"/>
    </source>
</evidence>
<reference evidence="5 6" key="1">
    <citation type="journal article" date="2015" name="Stand. Genomic Sci.">
        <title>Genomic Encyclopedia of Bacterial and Archaeal Type Strains, Phase III: the genomes of soil and plant-associated and newly described type strains.</title>
        <authorList>
            <person name="Whitman W.B."/>
            <person name="Woyke T."/>
            <person name="Klenk H.P."/>
            <person name="Zhou Y."/>
            <person name="Lilburn T.G."/>
            <person name="Beck B.J."/>
            <person name="De Vos P."/>
            <person name="Vandamme P."/>
            <person name="Eisen J.A."/>
            <person name="Garrity G."/>
            <person name="Hugenholtz P."/>
            <person name="Kyrpides N.C."/>
        </authorList>
    </citation>
    <scope>NUCLEOTIDE SEQUENCE [LARGE SCALE GENOMIC DNA]</scope>
    <source>
        <strain evidence="5 6">RF6</strain>
    </source>
</reference>
<dbReference type="InterPro" id="IPR002018">
    <property type="entry name" value="CarbesteraseB"/>
</dbReference>
<dbReference type="InterPro" id="IPR019826">
    <property type="entry name" value="Carboxylesterase_B_AS"/>
</dbReference>
<evidence type="ECO:0000259" key="4">
    <source>
        <dbReference type="Pfam" id="PF00135"/>
    </source>
</evidence>
<dbReference type="InterPro" id="IPR050309">
    <property type="entry name" value="Type-B_Carboxylest/Lipase"/>
</dbReference>
<dbReference type="GO" id="GO:0016787">
    <property type="term" value="F:hydrolase activity"/>
    <property type="evidence" value="ECO:0007669"/>
    <property type="project" value="UniProtKB-KW"/>
</dbReference>
<dbReference type="EMBL" id="SHKI01000005">
    <property type="protein sequence ID" value="RZT64732.1"/>
    <property type="molecule type" value="Genomic_DNA"/>
</dbReference>
<dbReference type="EC" id="3.1.1.-" evidence="3"/>
<proteinExistence type="inferred from homology"/>
<dbReference type="Pfam" id="PF00135">
    <property type="entry name" value="COesterase"/>
    <property type="match status" value="1"/>
</dbReference>
<dbReference type="InterPro" id="IPR029058">
    <property type="entry name" value="AB_hydrolase_fold"/>
</dbReference>
<comment type="caution">
    <text evidence="5">The sequence shown here is derived from an EMBL/GenBank/DDBJ whole genome shotgun (WGS) entry which is preliminary data.</text>
</comment>
<sequence length="470" mass="48769">MAGGAIRGTETAGIRRFLGVPYAAPPFGELRFRAPAPVPAWDGIRDATAFGPTAPQRPYAGELGELLESAAIPGEDILTVNVWTPTAQPGTAQTLPVLVWFHGGALERGTPALPGYDGTTFAKDGIVFVSVGYRLGAEGFSVLPDAPRNLGLRDAAAGLAWVHENISAFGGDPERITVMGESAGGAIAAALLSAPGSAPLIAGAIVQSGPLAVGSAERAGRITRALARRLGIEATRDAFAAASPERLLDARAAQATGSSPLGGAPGYALALDPGILPDPPQRALAAARVPVLIGSNTDEYRLWFSPTVLAGLGPIKRALARAALRVSGRAAAAYRAAWPGAAPAEVLGQIVTDLLLRRDLVAAARARSAPTFVYEFAWQSPVRDLRAAHALEIAFVFDGLHTSESLRLAGDAAPQPLADEMHRSWVSFVHTGDPGWAPFTEAESVRRFDTRSETVPLPRAAALATLPDAA</sequence>
<keyword evidence="2 3" id="KW-0378">Hydrolase</keyword>
<evidence type="ECO:0000256" key="3">
    <source>
        <dbReference type="RuleBase" id="RU361235"/>
    </source>
</evidence>
<feature type="domain" description="Carboxylesterase type B" evidence="4">
    <location>
        <begin position="3"/>
        <end position="435"/>
    </location>
</feature>
<evidence type="ECO:0000313" key="5">
    <source>
        <dbReference type="EMBL" id="RZT64732.1"/>
    </source>
</evidence>
<dbReference type="SUPFAM" id="SSF53474">
    <property type="entry name" value="alpha/beta-Hydrolases"/>
    <property type="match status" value="1"/>
</dbReference>
<gene>
    <name evidence="5" type="ORF">EV139_2155</name>
</gene>
<dbReference type="Proteomes" id="UP000291832">
    <property type="component" value="Unassembled WGS sequence"/>
</dbReference>
<protein>
    <recommendedName>
        <fullName evidence="3">Carboxylic ester hydrolase</fullName>
        <ecNumber evidence="3">3.1.1.-</ecNumber>
    </recommendedName>
</protein>
<dbReference type="OrthoDB" id="3199405at2"/>